<dbReference type="Pfam" id="PF00730">
    <property type="entry name" value="HhH-GPD"/>
    <property type="match status" value="1"/>
</dbReference>
<dbReference type="Gene3D" id="1.10.1670.40">
    <property type="match status" value="2"/>
</dbReference>
<dbReference type="InterPro" id="IPR051912">
    <property type="entry name" value="Alkylbase_DNA_Glycosylase/TA"/>
</dbReference>
<dbReference type="GO" id="GO:0008725">
    <property type="term" value="F:DNA-3-methyladenine glycosylase activity"/>
    <property type="evidence" value="ECO:0007669"/>
    <property type="project" value="TreeGrafter"/>
</dbReference>
<dbReference type="GO" id="GO:0006285">
    <property type="term" value="P:base-excision repair, AP site formation"/>
    <property type="evidence" value="ECO:0007669"/>
    <property type="project" value="TreeGrafter"/>
</dbReference>
<feature type="domain" description="HhH-GPD" evidence="5">
    <location>
        <begin position="128"/>
        <end position="308"/>
    </location>
</feature>
<dbReference type="SMART" id="SM00478">
    <property type="entry name" value="ENDO3c"/>
    <property type="match status" value="1"/>
</dbReference>
<comment type="caution">
    <text evidence="6">The sequence shown here is derived from an EMBL/GenBank/DDBJ whole genome shotgun (WGS) entry which is preliminary data.</text>
</comment>
<feature type="compositionally biased region" description="Basic and acidic residues" evidence="4">
    <location>
        <begin position="280"/>
        <end position="295"/>
    </location>
</feature>
<organism evidence="6 7">
    <name type="scientific">Phanerochaete sordida</name>
    <dbReference type="NCBI Taxonomy" id="48140"/>
    <lineage>
        <taxon>Eukaryota</taxon>
        <taxon>Fungi</taxon>
        <taxon>Dikarya</taxon>
        <taxon>Basidiomycota</taxon>
        <taxon>Agaricomycotina</taxon>
        <taxon>Agaricomycetes</taxon>
        <taxon>Polyporales</taxon>
        <taxon>Phanerochaetaceae</taxon>
        <taxon>Phanerochaete</taxon>
    </lineage>
</organism>
<evidence type="ECO:0000256" key="2">
    <source>
        <dbReference type="ARBA" id="ARBA00022763"/>
    </source>
</evidence>
<dbReference type="InterPro" id="IPR003265">
    <property type="entry name" value="HhH-GPD_domain"/>
</dbReference>
<evidence type="ECO:0000256" key="4">
    <source>
        <dbReference type="SAM" id="MobiDB-lite"/>
    </source>
</evidence>
<feature type="region of interest" description="Disordered" evidence="4">
    <location>
        <begin position="1"/>
        <end position="66"/>
    </location>
</feature>
<evidence type="ECO:0000313" key="6">
    <source>
        <dbReference type="EMBL" id="GJE94973.1"/>
    </source>
</evidence>
<feature type="compositionally biased region" description="Basic residues" evidence="4">
    <location>
        <begin position="29"/>
        <end position="43"/>
    </location>
</feature>
<feature type="compositionally biased region" description="Low complexity" evidence="4">
    <location>
        <begin position="300"/>
        <end position="315"/>
    </location>
</feature>
<dbReference type="GO" id="GO:0032131">
    <property type="term" value="F:alkylated DNA binding"/>
    <property type="evidence" value="ECO:0007669"/>
    <property type="project" value="TreeGrafter"/>
</dbReference>
<dbReference type="CDD" id="cd00056">
    <property type="entry name" value="ENDO3c"/>
    <property type="match status" value="1"/>
</dbReference>
<proteinExistence type="inferred from homology"/>
<feature type="compositionally biased region" description="Low complexity" evidence="4">
    <location>
        <begin position="1"/>
        <end position="28"/>
    </location>
</feature>
<dbReference type="PANTHER" id="PTHR43003:SF5">
    <property type="entry name" value="DNA-3-METHYLADENINE GLYCOSYLASE"/>
    <property type="match status" value="1"/>
</dbReference>
<dbReference type="InterPro" id="IPR011257">
    <property type="entry name" value="DNA_glycosylase"/>
</dbReference>
<evidence type="ECO:0000313" key="7">
    <source>
        <dbReference type="Proteomes" id="UP000703269"/>
    </source>
</evidence>
<dbReference type="EMBL" id="BPQB01000044">
    <property type="protein sequence ID" value="GJE94973.1"/>
    <property type="molecule type" value="Genomic_DNA"/>
</dbReference>
<dbReference type="FunFam" id="1.10.340.30:FF:000004">
    <property type="entry name" value="DNA-3-methyladenine glycosylase II"/>
    <property type="match status" value="1"/>
</dbReference>
<keyword evidence="2" id="KW-0227">DNA damage</keyword>
<accession>A0A9P3GHE6</accession>
<dbReference type="SUPFAM" id="SSF48150">
    <property type="entry name" value="DNA-glycosylase"/>
    <property type="match status" value="1"/>
</dbReference>
<dbReference type="GO" id="GO:0032993">
    <property type="term" value="C:protein-DNA complex"/>
    <property type="evidence" value="ECO:0007669"/>
    <property type="project" value="TreeGrafter"/>
</dbReference>
<keyword evidence="3" id="KW-0234">DNA repair</keyword>
<evidence type="ECO:0000256" key="3">
    <source>
        <dbReference type="ARBA" id="ARBA00023204"/>
    </source>
</evidence>
<dbReference type="OrthoDB" id="415889at2759"/>
<dbReference type="AlphaFoldDB" id="A0A9P3GHE6"/>
<dbReference type="Gene3D" id="1.10.340.30">
    <property type="entry name" value="Hypothetical protein, domain 2"/>
    <property type="match status" value="1"/>
</dbReference>
<evidence type="ECO:0000256" key="1">
    <source>
        <dbReference type="ARBA" id="ARBA00010817"/>
    </source>
</evidence>
<keyword evidence="7" id="KW-1185">Reference proteome</keyword>
<dbReference type="Proteomes" id="UP000703269">
    <property type="component" value="Unassembled WGS sequence"/>
</dbReference>
<sequence length="420" mass="45922">MRVTRSASRAASTTAQAAAPAAPAATPKPAKRKAAPRAAPSKKARTDDDDVLPPPPKPPVVRHITPVPAEGDAEPLVPAELTFEFADAKQHLVRADPRFADVFDRLKCRPFEHLERVDPFRTLAHSILGQQISWLAARSITHKFCRLFDPSLPEKPNDHHSNMSFFPTCHQVIQKDIPTLRTAGLSQRKAEYILDLAARFADGRLSTEKLLEAEDEDLYELLTAVRGIGRWTVDMFAIFSLRRPDILPVGDLGVQRGLLRWFLALHAPDYSLTISPKKLPRPDEDPAENSQRDAPDDVLPALAETAASAADASAAPPAPKGRKGKKAAKAADADAGSALPTPFTPSIHKILHAVPRDAAVAPLPKGLTAAQLRTRLEKKTKIKGAFLTPQEMEELTAPWRPYRSLGVYYMWALAEDPGAK</sequence>
<comment type="similarity">
    <text evidence="1">Belongs to the alkylbase DNA glycosidase AlkA family.</text>
</comment>
<dbReference type="GO" id="GO:0005634">
    <property type="term" value="C:nucleus"/>
    <property type="evidence" value="ECO:0007669"/>
    <property type="project" value="TreeGrafter"/>
</dbReference>
<dbReference type="PANTHER" id="PTHR43003">
    <property type="entry name" value="DNA-3-METHYLADENINE GLYCOSYLASE"/>
    <property type="match status" value="1"/>
</dbReference>
<reference evidence="6 7" key="1">
    <citation type="submission" date="2021-08" db="EMBL/GenBank/DDBJ databases">
        <title>Draft Genome Sequence of Phanerochaete sordida strain YK-624.</title>
        <authorList>
            <person name="Mori T."/>
            <person name="Dohra H."/>
            <person name="Suzuki T."/>
            <person name="Kawagishi H."/>
            <person name="Hirai H."/>
        </authorList>
    </citation>
    <scope>NUCLEOTIDE SEQUENCE [LARGE SCALE GENOMIC DNA]</scope>
    <source>
        <strain evidence="6 7">YK-624</strain>
    </source>
</reference>
<name>A0A9P3GHE6_9APHY</name>
<gene>
    <name evidence="6" type="ORF">PsYK624_111500</name>
</gene>
<protein>
    <submittedName>
        <fullName evidence="6">DNA glycosylase</fullName>
    </submittedName>
</protein>
<dbReference type="GO" id="GO:0043916">
    <property type="term" value="F:DNA-7-methylguanine glycosylase activity"/>
    <property type="evidence" value="ECO:0007669"/>
    <property type="project" value="TreeGrafter"/>
</dbReference>
<dbReference type="GO" id="GO:0006307">
    <property type="term" value="P:DNA alkylation repair"/>
    <property type="evidence" value="ECO:0007669"/>
    <property type="project" value="TreeGrafter"/>
</dbReference>
<evidence type="ECO:0000259" key="5">
    <source>
        <dbReference type="SMART" id="SM00478"/>
    </source>
</evidence>
<feature type="region of interest" description="Disordered" evidence="4">
    <location>
        <begin position="274"/>
        <end position="338"/>
    </location>
</feature>